<organism evidence="2">
    <name type="scientific">Picea glauca</name>
    <name type="common">White spruce</name>
    <name type="synonym">Pinus glauca</name>
    <dbReference type="NCBI Taxonomy" id="3330"/>
    <lineage>
        <taxon>Eukaryota</taxon>
        <taxon>Viridiplantae</taxon>
        <taxon>Streptophyta</taxon>
        <taxon>Embryophyta</taxon>
        <taxon>Tracheophyta</taxon>
        <taxon>Spermatophyta</taxon>
        <taxon>Pinopsida</taxon>
        <taxon>Pinidae</taxon>
        <taxon>Conifers I</taxon>
        <taxon>Pinales</taxon>
        <taxon>Pinaceae</taxon>
        <taxon>Picea</taxon>
    </lineage>
</organism>
<reference evidence="2" key="1">
    <citation type="journal article" date="2015" name="Genome Biol. Evol.">
        <title>Organellar Genomes of White Spruce (Picea glauca): Assembly and Annotation.</title>
        <authorList>
            <person name="Jackman S.D."/>
            <person name="Warren R.L."/>
            <person name="Gibb E.A."/>
            <person name="Vandervalk B.P."/>
            <person name="Mohamadi H."/>
            <person name="Chu J."/>
            <person name="Raymond A."/>
            <person name="Pleasance S."/>
            <person name="Coope R."/>
            <person name="Wildung M.R."/>
            <person name="Ritland C.E."/>
            <person name="Bousquet J."/>
            <person name="Jones S.J."/>
            <person name="Bohlmann J."/>
            <person name="Birol I."/>
        </authorList>
    </citation>
    <scope>NUCLEOTIDE SEQUENCE [LARGE SCALE GENOMIC DNA]</scope>
    <source>
        <tissue evidence="2">Flushing bud</tissue>
    </source>
</reference>
<name>A0A101LZP9_PICGL</name>
<accession>A0A101LZP9</accession>
<keyword evidence="2" id="KW-0496">Mitochondrion</keyword>
<keyword evidence="1" id="KW-1133">Transmembrane helix</keyword>
<dbReference type="EMBL" id="LKAM01000006">
    <property type="protein sequence ID" value="KUM48344.1"/>
    <property type="molecule type" value="Genomic_DNA"/>
</dbReference>
<geneLocation type="mitochondrion" evidence="2"/>
<protein>
    <submittedName>
        <fullName evidence="2">Uncharacterized protein</fullName>
    </submittedName>
</protein>
<keyword evidence="1" id="KW-0812">Transmembrane</keyword>
<dbReference type="AlphaFoldDB" id="A0A101LZP9"/>
<feature type="transmembrane region" description="Helical" evidence="1">
    <location>
        <begin position="18"/>
        <end position="36"/>
    </location>
</feature>
<proteinExistence type="predicted"/>
<gene>
    <name evidence="2" type="ORF">ABT39_MTgene5344</name>
</gene>
<comment type="caution">
    <text evidence="2">The sequence shown here is derived from an EMBL/GenBank/DDBJ whole genome shotgun (WGS) entry which is preliminary data.</text>
</comment>
<evidence type="ECO:0000313" key="2">
    <source>
        <dbReference type="EMBL" id="KUM48344.1"/>
    </source>
</evidence>
<keyword evidence="1" id="KW-0472">Membrane</keyword>
<sequence length="57" mass="6619">MTILSIVLSRKFRIRSSLIIRITGFLIQFYGALGWLNCLSEQKPLPLFFSPTTVRQF</sequence>
<evidence type="ECO:0000256" key="1">
    <source>
        <dbReference type="SAM" id="Phobius"/>
    </source>
</evidence>